<gene>
    <name evidence="1" type="ORF">S01H4_13938</name>
</gene>
<dbReference type="EMBL" id="BART01006125">
    <property type="protein sequence ID" value="GAG58176.1"/>
    <property type="molecule type" value="Genomic_DNA"/>
</dbReference>
<protein>
    <recommendedName>
        <fullName evidence="2">RanBP2-type domain-containing protein</fullName>
    </recommendedName>
</protein>
<evidence type="ECO:0000313" key="1">
    <source>
        <dbReference type="EMBL" id="GAG58176.1"/>
    </source>
</evidence>
<organism evidence="1">
    <name type="scientific">marine sediment metagenome</name>
    <dbReference type="NCBI Taxonomy" id="412755"/>
    <lineage>
        <taxon>unclassified sequences</taxon>
        <taxon>metagenomes</taxon>
        <taxon>ecological metagenomes</taxon>
    </lineage>
</organism>
<dbReference type="AlphaFoldDB" id="X1ADM6"/>
<proteinExistence type="predicted"/>
<evidence type="ECO:0008006" key="2">
    <source>
        <dbReference type="Google" id="ProtNLM"/>
    </source>
</evidence>
<comment type="caution">
    <text evidence="1">The sequence shown here is derived from an EMBL/GenBank/DDBJ whole genome shotgun (WGS) entry which is preliminary data.</text>
</comment>
<reference evidence="1" key="1">
    <citation type="journal article" date="2014" name="Front. Microbiol.">
        <title>High frequency of phylogenetically diverse reductive dehalogenase-homologous genes in deep subseafloor sedimentary metagenomes.</title>
        <authorList>
            <person name="Kawai M."/>
            <person name="Futagami T."/>
            <person name="Toyoda A."/>
            <person name="Takaki Y."/>
            <person name="Nishi S."/>
            <person name="Hori S."/>
            <person name="Arai W."/>
            <person name="Tsubouchi T."/>
            <person name="Morono Y."/>
            <person name="Uchiyama I."/>
            <person name="Ito T."/>
            <person name="Fujiyama A."/>
            <person name="Inagaki F."/>
            <person name="Takami H."/>
        </authorList>
    </citation>
    <scope>NUCLEOTIDE SEQUENCE</scope>
    <source>
        <strain evidence="1">Expedition CK06-06</strain>
    </source>
</reference>
<accession>X1ADM6</accession>
<sequence>MWLSDYAKKNNKKESAVVNALLNSAKRQSETWRCSICDGSNHIDSTVCYAKVDCKGVKA</sequence>
<name>X1ADM6_9ZZZZ</name>